<dbReference type="Proteomes" id="UP000594638">
    <property type="component" value="Unassembled WGS sequence"/>
</dbReference>
<dbReference type="Gramene" id="OE9A016000T1">
    <property type="protein sequence ID" value="OE9A016000C1"/>
    <property type="gene ID" value="OE9A016000"/>
</dbReference>
<evidence type="ECO:0000313" key="2">
    <source>
        <dbReference type="Proteomes" id="UP000594638"/>
    </source>
</evidence>
<comment type="caution">
    <text evidence="1">The sequence shown here is derived from an EMBL/GenBank/DDBJ whole genome shotgun (WGS) entry which is preliminary data.</text>
</comment>
<keyword evidence="2" id="KW-1185">Reference proteome</keyword>
<gene>
    <name evidence="1" type="ORF">OLEA9_A016000</name>
</gene>
<accession>A0A8S0PQP3</accession>
<evidence type="ECO:0000313" key="1">
    <source>
        <dbReference type="EMBL" id="CAA2955864.1"/>
    </source>
</evidence>
<reference evidence="1 2" key="1">
    <citation type="submission" date="2019-12" db="EMBL/GenBank/DDBJ databases">
        <authorList>
            <person name="Alioto T."/>
            <person name="Alioto T."/>
            <person name="Gomez Garrido J."/>
        </authorList>
    </citation>
    <scope>NUCLEOTIDE SEQUENCE [LARGE SCALE GENOMIC DNA]</scope>
</reference>
<name>A0A8S0PQP3_OLEEU</name>
<sequence length="86" mass="9566">MKESRKRPLVFELVSVLKFGEPAEVGDQERLAFKDSSSNGDKEAAEVYIEFFPKAAHAEVEVKRLKSKASKVVEAAKLKQAKAESK</sequence>
<protein>
    <submittedName>
        <fullName evidence="1">Uncharacterized protein</fullName>
    </submittedName>
</protein>
<organism evidence="1 2">
    <name type="scientific">Olea europaea subsp. europaea</name>
    <dbReference type="NCBI Taxonomy" id="158383"/>
    <lineage>
        <taxon>Eukaryota</taxon>
        <taxon>Viridiplantae</taxon>
        <taxon>Streptophyta</taxon>
        <taxon>Embryophyta</taxon>
        <taxon>Tracheophyta</taxon>
        <taxon>Spermatophyta</taxon>
        <taxon>Magnoliopsida</taxon>
        <taxon>eudicotyledons</taxon>
        <taxon>Gunneridae</taxon>
        <taxon>Pentapetalae</taxon>
        <taxon>asterids</taxon>
        <taxon>lamiids</taxon>
        <taxon>Lamiales</taxon>
        <taxon>Oleaceae</taxon>
        <taxon>Oleeae</taxon>
        <taxon>Olea</taxon>
    </lineage>
</organism>
<proteinExistence type="predicted"/>
<dbReference type="AlphaFoldDB" id="A0A8S0PQP3"/>
<dbReference type="EMBL" id="CACTIH010000165">
    <property type="protein sequence ID" value="CAA2955864.1"/>
    <property type="molecule type" value="Genomic_DNA"/>
</dbReference>